<dbReference type="Proteomes" id="UP000011715">
    <property type="component" value="Unassembled WGS sequence"/>
</dbReference>
<reference evidence="2" key="3">
    <citation type="submission" date="2011-03" db="EMBL/GenBank/DDBJ databases">
        <title>Annotation of Magnaporthe poae ATCC 64411.</title>
        <authorList>
            <person name="Ma L.-J."/>
            <person name="Dead R."/>
            <person name="Young S.K."/>
            <person name="Zeng Q."/>
            <person name="Gargeya S."/>
            <person name="Fitzgerald M."/>
            <person name="Haas B."/>
            <person name="Abouelleil A."/>
            <person name="Alvarado L."/>
            <person name="Arachchi H.M."/>
            <person name="Berlin A."/>
            <person name="Brown A."/>
            <person name="Chapman S.B."/>
            <person name="Chen Z."/>
            <person name="Dunbar C."/>
            <person name="Freedman E."/>
            <person name="Gearin G."/>
            <person name="Gellesch M."/>
            <person name="Goldberg J."/>
            <person name="Griggs A."/>
            <person name="Gujja S."/>
            <person name="Heiman D."/>
            <person name="Howarth C."/>
            <person name="Larson L."/>
            <person name="Lui A."/>
            <person name="MacDonald P.J.P."/>
            <person name="Mehta T."/>
            <person name="Montmayeur A."/>
            <person name="Murphy C."/>
            <person name="Neiman D."/>
            <person name="Pearson M."/>
            <person name="Priest M."/>
            <person name="Roberts A."/>
            <person name="Saif S."/>
            <person name="Shea T."/>
            <person name="Shenoy N."/>
            <person name="Sisk P."/>
            <person name="Stolte C."/>
            <person name="Sykes S."/>
            <person name="Yandava C."/>
            <person name="Wortman J."/>
            <person name="Nusbaum C."/>
            <person name="Birren B."/>
        </authorList>
    </citation>
    <scope>NUCLEOTIDE SEQUENCE</scope>
    <source>
        <strain evidence="2">ATCC 64411</strain>
    </source>
</reference>
<dbReference type="EMBL" id="ADBL01000846">
    <property type="status" value="NOT_ANNOTATED_CDS"/>
    <property type="molecule type" value="Genomic_DNA"/>
</dbReference>
<proteinExistence type="predicted"/>
<reference evidence="3" key="4">
    <citation type="journal article" date="2015" name="G3 (Bethesda)">
        <title>Genome sequences of three phytopathogenic species of the Magnaporthaceae family of fungi.</title>
        <authorList>
            <person name="Okagaki L.H."/>
            <person name="Nunes C.C."/>
            <person name="Sailsbery J."/>
            <person name="Clay B."/>
            <person name="Brown D."/>
            <person name="John T."/>
            <person name="Oh Y."/>
            <person name="Young N."/>
            <person name="Fitzgerald M."/>
            <person name="Haas B.J."/>
            <person name="Zeng Q."/>
            <person name="Young S."/>
            <person name="Adiconis X."/>
            <person name="Fan L."/>
            <person name="Levin J.Z."/>
            <person name="Mitchell T.K."/>
            <person name="Okubara P.A."/>
            <person name="Farman M.L."/>
            <person name="Kohn L.M."/>
            <person name="Birren B."/>
            <person name="Ma L.-J."/>
            <person name="Dean R.A."/>
        </authorList>
    </citation>
    <scope>NUCLEOTIDE SEQUENCE</scope>
    <source>
        <strain evidence="3">ATCC 64411 / 73-15</strain>
    </source>
</reference>
<dbReference type="eggNOG" id="ENOG502RMQG">
    <property type="taxonomic scope" value="Eukaryota"/>
</dbReference>
<feature type="compositionally biased region" description="Polar residues" evidence="1">
    <location>
        <begin position="55"/>
        <end position="67"/>
    </location>
</feature>
<dbReference type="AlphaFoldDB" id="A0A0C4DU82"/>
<evidence type="ECO:0000313" key="2">
    <source>
        <dbReference type="EMBL" id="KLU84478.1"/>
    </source>
</evidence>
<dbReference type="VEuPathDB" id="FungiDB:MAPG_03520"/>
<feature type="compositionally biased region" description="Low complexity" evidence="1">
    <location>
        <begin position="85"/>
        <end position="101"/>
    </location>
</feature>
<accession>A0A0C4DU82</accession>
<dbReference type="EMBL" id="GL876967">
    <property type="protein sequence ID" value="KLU84478.1"/>
    <property type="molecule type" value="Genomic_DNA"/>
</dbReference>
<keyword evidence="4" id="KW-1185">Reference proteome</keyword>
<evidence type="ECO:0000313" key="4">
    <source>
        <dbReference type="Proteomes" id="UP000011715"/>
    </source>
</evidence>
<reference evidence="2" key="1">
    <citation type="submission" date="2010-05" db="EMBL/GenBank/DDBJ databases">
        <title>The Genome Sequence of Magnaporthe poae strain ATCC 64411.</title>
        <authorList>
            <consortium name="The Broad Institute Genome Sequencing Platform"/>
            <consortium name="Broad Institute Genome Sequencing Center for Infectious Disease"/>
            <person name="Ma L.-J."/>
            <person name="Dead R."/>
            <person name="Young S."/>
            <person name="Zeng Q."/>
            <person name="Koehrsen M."/>
            <person name="Alvarado L."/>
            <person name="Berlin A."/>
            <person name="Chapman S.B."/>
            <person name="Chen Z."/>
            <person name="Freedman E."/>
            <person name="Gellesch M."/>
            <person name="Goldberg J."/>
            <person name="Griggs A."/>
            <person name="Gujja S."/>
            <person name="Heilman E.R."/>
            <person name="Heiman D."/>
            <person name="Hepburn T."/>
            <person name="Howarth C."/>
            <person name="Jen D."/>
            <person name="Larson L."/>
            <person name="Mehta T."/>
            <person name="Neiman D."/>
            <person name="Pearson M."/>
            <person name="Roberts A."/>
            <person name="Saif S."/>
            <person name="Shea T."/>
            <person name="Shenoy N."/>
            <person name="Sisk P."/>
            <person name="Stolte C."/>
            <person name="Sykes S."/>
            <person name="Walk T."/>
            <person name="White J."/>
            <person name="Yandava C."/>
            <person name="Haas B."/>
            <person name="Nusbaum C."/>
            <person name="Birren B."/>
        </authorList>
    </citation>
    <scope>NUCLEOTIDE SEQUENCE</scope>
    <source>
        <strain evidence="2">ATCC 64411</strain>
    </source>
</reference>
<reference evidence="4" key="2">
    <citation type="submission" date="2010-05" db="EMBL/GenBank/DDBJ databases">
        <title>The genome sequence of Magnaporthe poae strain ATCC 64411.</title>
        <authorList>
            <person name="Ma L.-J."/>
            <person name="Dead R."/>
            <person name="Young S."/>
            <person name="Zeng Q."/>
            <person name="Koehrsen M."/>
            <person name="Alvarado L."/>
            <person name="Berlin A."/>
            <person name="Chapman S.B."/>
            <person name="Chen Z."/>
            <person name="Freedman E."/>
            <person name="Gellesch M."/>
            <person name="Goldberg J."/>
            <person name="Griggs A."/>
            <person name="Gujja S."/>
            <person name="Heilman E.R."/>
            <person name="Heiman D."/>
            <person name="Hepburn T."/>
            <person name="Howarth C."/>
            <person name="Jen D."/>
            <person name="Larson L."/>
            <person name="Mehta T."/>
            <person name="Neiman D."/>
            <person name="Pearson M."/>
            <person name="Roberts A."/>
            <person name="Saif S."/>
            <person name="Shea T."/>
            <person name="Shenoy N."/>
            <person name="Sisk P."/>
            <person name="Stolte C."/>
            <person name="Sykes S."/>
            <person name="Walk T."/>
            <person name="White J."/>
            <person name="Yandava C."/>
            <person name="Haas B."/>
            <person name="Nusbaum C."/>
            <person name="Birren B."/>
        </authorList>
    </citation>
    <scope>NUCLEOTIDE SEQUENCE [LARGE SCALE GENOMIC DNA]</scope>
    <source>
        <strain evidence="4">ATCC 64411 / 73-15</strain>
    </source>
</reference>
<evidence type="ECO:0000313" key="3">
    <source>
        <dbReference type="EnsemblFungi" id="MAPG_03520T0"/>
    </source>
</evidence>
<feature type="compositionally biased region" description="Low complexity" evidence="1">
    <location>
        <begin position="244"/>
        <end position="270"/>
    </location>
</feature>
<evidence type="ECO:0000256" key="1">
    <source>
        <dbReference type="SAM" id="MobiDB-lite"/>
    </source>
</evidence>
<dbReference type="EnsemblFungi" id="MAPG_03520T0">
    <property type="protein sequence ID" value="MAPG_03520T0"/>
    <property type="gene ID" value="MAPG_03520"/>
</dbReference>
<sequence length="423" mass="44958">MAPQKAVHKAPVLEAPREVVPRSPALVEPRGRKRGANSDLAATLFKRVAAPRPQESLSASDKGSSPPESAPRGRVVRDVLSVFQSDPISSSRSDSGSLPGLGQASNSQDIFEIVQFSGRPDDTSDTAPTSPVGHPKTATPAADKTGSNPAPPDDVRHPPATAMSHGNDSIAASCAPASNNNYYPLVPRIVPATGSDRPPPQRQPSPMKPRVVLASSSGPLDAIRKHTNHVPPNFPPAGGLLVEPAAQRSPASAQAPRPCIVVPSSSSSSPEPSPQKPRPRSSEKLTLPQIDLSGDSPVASGSDGGDGPSHRRDMLQTISRIVASSVDDLNRKEASLDMVTDDFLRLAQTVDKLCRVHQQEQADLILRYRQQCDHVVQNLENAHKEIEESLPGPDLFDFGSIIADARSRSSEAKRALSRLDFGH</sequence>
<feature type="region of interest" description="Disordered" evidence="1">
    <location>
        <begin position="1"/>
        <end position="312"/>
    </location>
</feature>
<protein>
    <submittedName>
        <fullName evidence="2 3">Uncharacterized protein</fullName>
    </submittedName>
</protein>
<gene>
    <name evidence="2" type="ORF">MAPG_03520</name>
</gene>
<feature type="compositionally biased region" description="Pro residues" evidence="1">
    <location>
        <begin position="197"/>
        <end position="207"/>
    </location>
</feature>
<name>A0A0C4DU82_MAGP6</name>
<reference evidence="3" key="5">
    <citation type="submission" date="2015-06" db="UniProtKB">
        <authorList>
            <consortium name="EnsemblFungi"/>
        </authorList>
    </citation>
    <scope>IDENTIFICATION</scope>
    <source>
        <strain evidence="3">ATCC 64411</strain>
    </source>
</reference>
<dbReference type="OrthoDB" id="10552560at2759"/>
<organism evidence="3 4">
    <name type="scientific">Magnaporthiopsis poae (strain ATCC 64411 / 73-15)</name>
    <name type="common">Kentucky bluegrass fungus</name>
    <name type="synonym">Magnaporthe poae</name>
    <dbReference type="NCBI Taxonomy" id="644358"/>
    <lineage>
        <taxon>Eukaryota</taxon>
        <taxon>Fungi</taxon>
        <taxon>Dikarya</taxon>
        <taxon>Ascomycota</taxon>
        <taxon>Pezizomycotina</taxon>
        <taxon>Sordariomycetes</taxon>
        <taxon>Sordariomycetidae</taxon>
        <taxon>Magnaporthales</taxon>
        <taxon>Magnaporthaceae</taxon>
        <taxon>Magnaporthiopsis</taxon>
    </lineage>
</organism>